<dbReference type="Pfam" id="PF05199">
    <property type="entry name" value="GMC_oxred_C"/>
    <property type="match status" value="1"/>
</dbReference>
<dbReference type="EC" id="1.1.99.-" evidence="8"/>
<comment type="cofactor">
    <cofactor evidence="1">
        <name>FAD</name>
        <dbReference type="ChEBI" id="CHEBI:57692"/>
    </cofactor>
</comment>
<evidence type="ECO:0000256" key="4">
    <source>
        <dbReference type="ARBA" id="ARBA00022827"/>
    </source>
</evidence>
<sequence length="490" mass="53510">MEETDLIVVGSGAAACVLAYRLRQQSGLRITVVEPESDLAPAIDRERPSRWLKLIGSKDDWKLKTEPCDRLASRRIDWPRGRGIGGSTRINAMIWFPPTATDFANWETACGGQRSIDQWRAAASDVESLVQPETPRFLSDASQQFMAATSGFANAEPMIYRRINRNGRRTDFSALLDGAGVVRGTADRVLWHGERAVGVNLVQGDRSRELRSRCGVVLCAGAIGTPSILMRSGIGPAEDLSRHDIIVRVDRPNVGRRLQDHLVMPVIFETKSKNIFRLDPAVRDVAKWMVTGAGSVSSNIAECGGLFDGGRFQVHVTPTNYLTFPKLSDTAMMTIAINLTRPRSSGTVTLSSPHACSLPVIQGGYGRDDRDIEELVEGVEMVRSIARGSGLGEWVERELIPGQRREGEQAIRKAISRYAQTLYHPTGSCQFGNQIDSPVDVDFKVRGFDGLWAVDASVLPSVTTGNPTASVMTMAWVAAESIAGTTVDRS</sequence>
<name>A0A5C6FIB9_9BACT</name>
<dbReference type="InterPro" id="IPR036188">
    <property type="entry name" value="FAD/NAD-bd_sf"/>
</dbReference>
<feature type="domain" description="Glucose-methanol-choline oxidoreductase N-terminal" evidence="6">
    <location>
        <begin position="81"/>
        <end position="104"/>
    </location>
</feature>
<dbReference type="PIRSF" id="PIRSF000137">
    <property type="entry name" value="Alcohol_oxidase"/>
    <property type="match status" value="1"/>
</dbReference>
<evidence type="ECO:0000256" key="3">
    <source>
        <dbReference type="ARBA" id="ARBA00022630"/>
    </source>
</evidence>
<dbReference type="GO" id="GO:0016614">
    <property type="term" value="F:oxidoreductase activity, acting on CH-OH group of donors"/>
    <property type="evidence" value="ECO:0007669"/>
    <property type="project" value="InterPro"/>
</dbReference>
<dbReference type="InterPro" id="IPR007867">
    <property type="entry name" value="GMC_OxRtase_C"/>
</dbReference>
<dbReference type="GO" id="GO:0050660">
    <property type="term" value="F:flavin adenine dinucleotide binding"/>
    <property type="evidence" value="ECO:0007669"/>
    <property type="project" value="InterPro"/>
</dbReference>
<dbReference type="RefSeq" id="WP_146454055.1">
    <property type="nucleotide sequence ID" value="NZ_SJPW01000001.1"/>
</dbReference>
<dbReference type="SUPFAM" id="SSF51905">
    <property type="entry name" value="FAD/NAD(P)-binding domain"/>
    <property type="match status" value="1"/>
</dbReference>
<dbReference type="PROSITE" id="PS00624">
    <property type="entry name" value="GMC_OXRED_2"/>
    <property type="match status" value="1"/>
</dbReference>
<evidence type="ECO:0000256" key="1">
    <source>
        <dbReference type="ARBA" id="ARBA00001974"/>
    </source>
</evidence>
<keyword evidence="8" id="KW-0560">Oxidoreductase</keyword>
<protein>
    <submittedName>
        <fullName evidence="8">Alcohol dehydrogenase [acceptor]</fullName>
        <ecNumber evidence="8">1.1.99.-</ecNumber>
    </submittedName>
</protein>
<evidence type="ECO:0000313" key="8">
    <source>
        <dbReference type="EMBL" id="TWU60333.1"/>
    </source>
</evidence>
<keyword evidence="9" id="KW-1185">Reference proteome</keyword>
<evidence type="ECO:0000313" key="9">
    <source>
        <dbReference type="Proteomes" id="UP000318288"/>
    </source>
</evidence>
<evidence type="ECO:0000256" key="5">
    <source>
        <dbReference type="RuleBase" id="RU003968"/>
    </source>
</evidence>
<evidence type="ECO:0000259" key="6">
    <source>
        <dbReference type="PROSITE" id="PS00623"/>
    </source>
</evidence>
<evidence type="ECO:0000259" key="7">
    <source>
        <dbReference type="PROSITE" id="PS00624"/>
    </source>
</evidence>
<dbReference type="InterPro" id="IPR000172">
    <property type="entry name" value="GMC_OxRdtase_N"/>
</dbReference>
<keyword evidence="4 5" id="KW-0274">FAD</keyword>
<dbReference type="PROSITE" id="PS00623">
    <property type="entry name" value="GMC_OXRED_1"/>
    <property type="match status" value="1"/>
</dbReference>
<dbReference type="SUPFAM" id="SSF54373">
    <property type="entry name" value="FAD-linked reductases, C-terminal domain"/>
    <property type="match status" value="1"/>
</dbReference>
<dbReference type="PANTHER" id="PTHR11552">
    <property type="entry name" value="GLUCOSE-METHANOL-CHOLINE GMC OXIDOREDUCTASE"/>
    <property type="match status" value="1"/>
</dbReference>
<dbReference type="PANTHER" id="PTHR11552:SF147">
    <property type="entry name" value="CHOLINE DEHYDROGENASE, MITOCHONDRIAL"/>
    <property type="match status" value="1"/>
</dbReference>
<dbReference type="Gene3D" id="3.50.50.60">
    <property type="entry name" value="FAD/NAD(P)-binding domain"/>
    <property type="match status" value="1"/>
</dbReference>
<feature type="domain" description="Glucose-methanol-choline oxidoreductase N-terminal" evidence="7">
    <location>
        <begin position="221"/>
        <end position="235"/>
    </location>
</feature>
<dbReference type="Pfam" id="PF00732">
    <property type="entry name" value="GMC_oxred_N"/>
    <property type="match status" value="2"/>
</dbReference>
<dbReference type="Proteomes" id="UP000318288">
    <property type="component" value="Unassembled WGS sequence"/>
</dbReference>
<comment type="caution">
    <text evidence="8">The sequence shown here is derived from an EMBL/GenBank/DDBJ whole genome shotgun (WGS) entry which is preliminary data.</text>
</comment>
<accession>A0A5C6FIB9</accession>
<dbReference type="OrthoDB" id="9785276at2"/>
<reference evidence="8 9" key="1">
    <citation type="submission" date="2019-02" db="EMBL/GenBank/DDBJ databases">
        <title>Deep-cultivation of Planctomycetes and their phenomic and genomic characterization uncovers novel biology.</title>
        <authorList>
            <person name="Wiegand S."/>
            <person name="Jogler M."/>
            <person name="Boedeker C."/>
            <person name="Pinto D."/>
            <person name="Vollmers J."/>
            <person name="Rivas-Marin E."/>
            <person name="Kohn T."/>
            <person name="Peeters S.H."/>
            <person name="Heuer A."/>
            <person name="Rast P."/>
            <person name="Oberbeckmann S."/>
            <person name="Bunk B."/>
            <person name="Jeske O."/>
            <person name="Meyerdierks A."/>
            <person name="Storesund J.E."/>
            <person name="Kallscheuer N."/>
            <person name="Luecker S."/>
            <person name="Lage O.M."/>
            <person name="Pohl T."/>
            <person name="Merkel B.J."/>
            <person name="Hornburger P."/>
            <person name="Mueller R.-W."/>
            <person name="Bruemmer F."/>
            <person name="Labrenz M."/>
            <person name="Spormann A.M."/>
            <person name="Op Den Camp H."/>
            <person name="Overmann J."/>
            <person name="Amann R."/>
            <person name="Jetten M.S.M."/>
            <person name="Mascher T."/>
            <person name="Medema M.H."/>
            <person name="Devos D.P."/>
            <person name="Kaster A.-K."/>
            <person name="Ovreas L."/>
            <person name="Rohde M."/>
            <person name="Galperin M.Y."/>
            <person name="Jogler C."/>
        </authorList>
    </citation>
    <scope>NUCLEOTIDE SEQUENCE [LARGE SCALE GENOMIC DNA]</scope>
    <source>
        <strain evidence="8 9">Poly51</strain>
    </source>
</reference>
<dbReference type="Gene3D" id="3.30.410.40">
    <property type="match status" value="1"/>
</dbReference>
<dbReference type="AlphaFoldDB" id="A0A5C6FIB9"/>
<dbReference type="InterPro" id="IPR012132">
    <property type="entry name" value="GMC_OxRdtase"/>
</dbReference>
<keyword evidence="3 5" id="KW-0285">Flavoprotein</keyword>
<organism evidence="8 9">
    <name type="scientific">Rubripirellula tenax</name>
    <dbReference type="NCBI Taxonomy" id="2528015"/>
    <lineage>
        <taxon>Bacteria</taxon>
        <taxon>Pseudomonadati</taxon>
        <taxon>Planctomycetota</taxon>
        <taxon>Planctomycetia</taxon>
        <taxon>Pirellulales</taxon>
        <taxon>Pirellulaceae</taxon>
        <taxon>Rubripirellula</taxon>
    </lineage>
</organism>
<comment type="similarity">
    <text evidence="2 5">Belongs to the GMC oxidoreductase family.</text>
</comment>
<evidence type="ECO:0000256" key="2">
    <source>
        <dbReference type="ARBA" id="ARBA00010790"/>
    </source>
</evidence>
<proteinExistence type="inferred from homology"/>
<gene>
    <name evidence="8" type="primary">alkJ</name>
    <name evidence="8" type="ORF">Poly51_06080</name>
</gene>
<dbReference type="EMBL" id="SJPW01000001">
    <property type="protein sequence ID" value="TWU60333.1"/>
    <property type="molecule type" value="Genomic_DNA"/>
</dbReference>